<dbReference type="OrthoDB" id="5461347at2"/>
<feature type="domain" description="HTH cro/C1-type" evidence="2">
    <location>
        <begin position="19"/>
        <end position="73"/>
    </location>
</feature>
<dbReference type="Pfam" id="PF13560">
    <property type="entry name" value="HTH_31"/>
    <property type="match status" value="1"/>
</dbReference>
<dbReference type="InterPro" id="IPR001387">
    <property type="entry name" value="Cro/C1-type_HTH"/>
</dbReference>
<protein>
    <submittedName>
        <fullName evidence="3">Predicted transcriptional regulators</fullName>
    </submittedName>
</protein>
<accession>A0A1W1UK21</accession>
<dbReference type="PANTHER" id="PTHR46797">
    <property type="entry name" value="HTH-TYPE TRANSCRIPTIONAL REGULATOR"/>
    <property type="match status" value="1"/>
</dbReference>
<dbReference type="PANTHER" id="PTHR46797:SF1">
    <property type="entry name" value="METHYLPHOSPHONATE SYNTHASE"/>
    <property type="match status" value="1"/>
</dbReference>
<evidence type="ECO:0000256" key="1">
    <source>
        <dbReference type="ARBA" id="ARBA00023125"/>
    </source>
</evidence>
<dbReference type="GO" id="GO:0005829">
    <property type="term" value="C:cytosol"/>
    <property type="evidence" value="ECO:0007669"/>
    <property type="project" value="TreeGrafter"/>
</dbReference>
<evidence type="ECO:0000313" key="4">
    <source>
        <dbReference type="Proteomes" id="UP000192582"/>
    </source>
</evidence>
<dbReference type="Proteomes" id="UP000192582">
    <property type="component" value="Unassembled WGS sequence"/>
</dbReference>
<organism evidence="3 4">
    <name type="scientific">Deinococcus hopiensis KR-140</name>
    <dbReference type="NCBI Taxonomy" id="695939"/>
    <lineage>
        <taxon>Bacteria</taxon>
        <taxon>Thermotogati</taxon>
        <taxon>Deinococcota</taxon>
        <taxon>Deinococci</taxon>
        <taxon>Deinococcales</taxon>
        <taxon>Deinococcaceae</taxon>
        <taxon>Deinococcus</taxon>
    </lineage>
</organism>
<dbReference type="AlphaFoldDB" id="A0A1W1UK21"/>
<dbReference type="InterPro" id="IPR050807">
    <property type="entry name" value="TransReg_Diox_bact_type"/>
</dbReference>
<proteinExistence type="predicted"/>
<dbReference type="EMBL" id="FWWU01000005">
    <property type="protein sequence ID" value="SMB81094.1"/>
    <property type="molecule type" value="Genomic_DNA"/>
</dbReference>
<dbReference type="InterPro" id="IPR010982">
    <property type="entry name" value="Lambda_DNA-bd_dom_sf"/>
</dbReference>
<dbReference type="GO" id="GO:0003677">
    <property type="term" value="F:DNA binding"/>
    <property type="evidence" value="ECO:0007669"/>
    <property type="project" value="UniProtKB-KW"/>
</dbReference>
<name>A0A1W1UK21_9DEIO</name>
<keyword evidence="4" id="KW-1185">Reference proteome</keyword>
<evidence type="ECO:0000313" key="3">
    <source>
        <dbReference type="EMBL" id="SMB81094.1"/>
    </source>
</evidence>
<sequence>MPSTTRPPSPERLMFGTRLRTERHKRGLTLEDVADAADMNWSYIAGIERGERNVAIDNMAALAAAVGLPLWELLRPGDTTESSST</sequence>
<dbReference type="CDD" id="cd00093">
    <property type="entry name" value="HTH_XRE"/>
    <property type="match status" value="1"/>
</dbReference>
<reference evidence="3 4" key="1">
    <citation type="submission" date="2017-04" db="EMBL/GenBank/DDBJ databases">
        <authorList>
            <person name="Afonso C.L."/>
            <person name="Miller P.J."/>
            <person name="Scott M.A."/>
            <person name="Spackman E."/>
            <person name="Goraichik I."/>
            <person name="Dimitrov K.M."/>
            <person name="Suarez D.L."/>
            <person name="Swayne D.E."/>
        </authorList>
    </citation>
    <scope>NUCLEOTIDE SEQUENCE [LARGE SCALE GENOMIC DNA]</scope>
    <source>
        <strain evidence="3 4">KR-140</strain>
    </source>
</reference>
<keyword evidence="1" id="KW-0238">DNA-binding</keyword>
<evidence type="ECO:0000259" key="2">
    <source>
        <dbReference type="PROSITE" id="PS50943"/>
    </source>
</evidence>
<dbReference type="PROSITE" id="PS50943">
    <property type="entry name" value="HTH_CROC1"/>
    <property type="match status" value="1"/>
</dbReference>
<dbReference type="STRING" id="695939.SAMN00790413_04460"/>
<dbReference type="Gene3D" id="1.10.260.40">
    <property type="entry name" value="lambda repressor-like DNA-binding domains"/>
    <property type="match status" value="1"/>
</dbReference>
<dbReference type="GO" id="GO:0003700">
    <property type="term" value="F:DNA-binding transcription factor activity"/>
    <property type="evidence" value="ECO:0007669"/>
    <property type="project" value="TreeGrafter"/>
</dbReference>
<dbReference type="SUPFAM" id="SSF47413">
    <property type="entry name" value="lambda repressor-like DNA-binding domains"/>
    <property type="match status" value="1"/>
</dbReference>
<dbReference type="RefSeq" id="WP_084045848.1">
    <property type="nucleotide sequence ID" value="NZ_FWWU01000005.1"/>
</dbReference>
<gene>
    <name evidence="3" type="ORF">SAMN00790413_04460</name>
</gene>
<dbReference type="SMART" id="SM00530">
    <property type="entry name" value="HTH_XRE"/>
    <property type="match status" value="1"/>
</dbReference>